<dbReference type="AlphaFoldDB" id="E0UB90"/>
<accession>E0UB90</accession>
<dbReference type="EMBL" id="CP002198">
    <property type="protein sequence ID" value="ADN17446.1"/>
    <property type="molecule type" value="Genomic_DNA"/>
</dbReference>
<name>E0UB90_GLOV7</name>
<dbReference type="eggNOG" id="COG1087">
    <property type="taxonomic scope" value="Bacteria"/>
</dbReference>
<gene>
    <name evidence="1" type="ordered locus">Cyan7822_5574</name>
</gene>
<organism evidence="1 2">
    <name type="scientific">Gloeothece verrucosa (strain PCC 7822)</name>
    <name type="common">Cyanothece sp. (strain PCC 7822)</name>
    <dbReference type="NCBI Taxonomy" id="497965"/>
    <lineage>
        <taxon>Bacteria</taxon>
        <taxon>Bacillati</taxon>
        <taxon>Cyanobacteriota</taxon>
        <taxon>Cyanophyceae</taxon>
        <taxon>Oscillatoriophycideae</taxon>
        <taxon>Chroococcales</taxon>
        <taxon>Aphanothecaceae</taxon>
        <taxon>Gloeothece</taxon>
        <taxon>Gloeothece verrucosa</taxon>
    </lineage>
</organism>
<dbReference type="SUPFAM" id="SSF160246">
    <property type="entry name" value="EspE N-terminal domain-like"/>
    <property type="match status" value="1"/>
</dbReference>
<dbReference type="STRING" id="497965.Cyan7822_5574"/>
<dbReference type="InterPro" id="IPR037257">
    <property type="entry name" value="T2SS_E_N_sf"/>
</dbReference>
<dbReference type="HOGENOM" id="CLU_2842439_0_0_3"/>
<evidence type="ECO:0000313" key="2">
    <source>
        <dbReference type="Proteomes" id="UP000008206"/>
    </source>
</evidence>
<sequence length="65" mass="7771">MLIGQILMQKHLISPEQLDAAIHQQAYNRIKLGELLIQQKLIVKEQLEEALKEQYWRRNGFWVID</sequence>
<keyword evidence="2" id="KW-1185">Reference proteome</keyword>
<dbReference type="KEGG" id="cyj:Cyan7822_5574"/>
<dbReference type="Proteomes" id="UP000008206">
    <property type="component" value="Chromosome"/>
</dbReference>
<reference evidence="2" key="1">
    <citation type="journal article" date="2011" name="MBio">
        <title>Novel metabolic attributes of the genus Cyanothece, comprising a group of unicellular nitrogen-fixing Cyanobacteria.</title>
        <authorList>
            <person name="Bandyopadhyay A."/>
            <person name="Elvitigala T."/>
            <person name="Welsh E."/>
            <person name="Stockel J."/>
            <person name="Liberton M."/>
            <person name="Min H."/>
            <person name="Sherman L.A."/>
            <person name="Pakrasi H.B."/>
        </authorList>
    </citation>
    <scope>NUCLEOTIDE SEQUENCE [LARGE SCALE GENOMIC DNA]</scope>
    <source>
        <strain evidence="2">PCC 7822</strain>
    </source>
</reference>
<protein>
    <submittedName>
        <fullName evidence="1">Uncharacterized protein</fullName>
    </submittedName>
</protein>
<evidence type="ECO:0000313" key="1">
    <source>
        <dbReference type="EMBL" id="ADN17446.1"/>
    </source>
</evidence>
<proteinExistence type="predicted"/>
<dbReference type="OrthoDB" id="574304at2"/>